<feature type="region of interest" description="Disordered" evidence="1">
    <location>
        <begin position="32"/>
        <end position="52"/>
    </location>
</feature>
<feature type="domain" description="Ribosome maturation protein SDO1/SBDS N-terminal" evidence="2">
    <location>
        <begin position="55"/>
        <end position="115"/>
    </location>
</feature>
<comment type="caution">
    <text evidence="3">The sequence shown here is derived from an EMBL/GenBank/DDBJ whole genome shotgun (WGS) entry which is preliminary data.</text>
</comment>
<reference evidence="3" key="2">
    <citation type="journal article" date="2022" name="Microbiol. Resour. Announc.">
        <title>Whole-Genome Sequence of Entomortierella parvispora E1425, a Mucoromycotan Fungus Associated with Burkholderiaceae-Related Endosymbiotic Bacteria.</title>
        <authorList>
            <person name="Herlambang A."/>
            <person name="Guo Y."/>
            <person name="Takashima Y."/>
            <person name="Narisawa K."/>
            <person name="Ohta H."/>
            <person name="Nishizawa T."/>
        </authorList>
    </citation>
    <scope>NUCLEOTIDE SEQUENCE</scope>
    <source>
        <strain evidence="3">E1425</strain>
    </source>
</reference>
<dbReference type="SUPFAM" id="SSF89895">
    <property type="entry name" value="FYSH domain"/>
    <property type="match status" value="1"/>
</dbReference>
<protein>
    <recommendedName>
        <fullName evidence="2">Ribosome maturation protein SDO1/SBDS N-terminal domain-containing protein</fullName>
    </recommendedName>
</protein>
<dbReference type="AlphaFoldDB" id="A0A9P3HGE7"/>
<reference evidence="3" key="1">
    <citation type="submission" date="2021-11" db="EMBL/GenBank/DDBJ databases">
        <authorList>
            <person name="Herlambang A."/>
            <person name="Guo Y."/>
            <person name="Takashima Y."/>
            <person name="Nishizawa T."/>
        </authorList>
    </citation>
    <scope>NUCLEOTIDE SEQUENCE</scope>
    <source>
        <strain evidence="3">E1425</strain>
    </source>
</reference>
<dbReference type="OrthoDB" id="2567806at2759"/>
<dbReference type="EMBL" id="BQFW01000012">
    <property type="protein sequence ID" value="GJJ76290.1"/>
    <property type="molecule type" value="Genomic_DNA"/>
</dbReference>
<accession>A0A9P3HGE7</accession>
<proteinExistence type="predicted"/>
<dbReference type="InterPro" id="IPR036786">
    <property type="entry name" value="Ribosome_mat_SBDS_N_sf"/>
</dbReference>
<dbReference type="Pfam" id="PF01172">
    <property type="entry name" value="SBDS_N"/>
    <property type="match status" value="1"/>
</dbReference>
<dbReference type="InterPro" id="IPR019783">
    <property type="entry name" value="SDO1/SBDS_N"/>
</dbReference>
<sequence>MEKVVYKAPNVPGSHMPDVFIMTEPGMAAKYRAQRSHQGPGGNHQRHVKESDMHQPAIALVDVVQSFEIYQTVTGKGFEGKVARPAKSDLASIFNTEDHAAIAEQIIMQGEIQSPQHGK</sequence>
<evidence type="ECO:0000256" key="1">
    <source>
        <dbReference type="SAM" id="MobiDB-lite"/>
    </source>
</evidence>
<evidence type="ECO:0000313" key="4">
    <source>
        <dbReference type="Proteomes" id="UP000827284"/>
    </source>
</evidence>
<organism evidence="3 4">
    <name type="scientific">Entomortierella parvispora</name>
    <dbReference type="NCBI Taxonomy" id="205924"/>
    <lineage>
        <taxon>Eukaryota</taxon>
        <taxon>Fungi</taxon>
        <taxon>Fungi incertae sedis</taxon>
        <taxon>Mucoromycota</taxon>
        <taxon>Mortierellomycotina</taxon>
        <taxon>Mortierellomycetes</taxon>
        <taxon>Mortierellales</taxon>
        <taxon>Mortierellaceae</taxon>
        <taxon>Entomortierella</taxon>
    </lineage>
</organism>
<dbReference type="Gene3D" id="3.30.1250.10">
    <property type="entry name" value="Ribosome maturation protein SBDS, N-terminal domain"/>
    <property type="match status" value="1"/>
</dbReference>
<dbReference type="Proteomes" id="UP000827284">
    <property type="component" value="Unassembled WGS sequence"/>
</dbReference>
<evidence type="ECO:0000259" key="2">
    <source>
        <dbReference type="Pfam" id="PF01172"/>
    </source>
</evidence>
<gene>
    <name evidence="3" type="ORF">EMPS_08649</name>
</gene>
<keyword evidence="4" id="KW-1185">Reference proteome</keyword>
<evidence type="ECO:0000313" key="3">
    <source>
        <dbReference type="EMBL" id="GJJ76290.1"/>
    </source>
</evidence>
<name>A0A9P3HGE7_9FUNG</name>